<reference evidence="2" key="2">
    <citation type="submission" date="2015-06" db="UniProtKB">
        <authorList>
            <consortium name="EnsemblPlants"/>
        </authorList>
    </citation>
    <scope>IDENTIFICATION</scope>
</reference>
<dbReference type="eggNOG" id="KOG1237">
    <property type="taxonomic scope" value="Eukaryota"/>
</dbReference>
<feature type="region of interest" description="Disordered" evidence="1">
    <location>
        <begin position="64"/>
        <end position="146"/>
    </location>
</feature>
<name>A0A0E0QJ03_ORYRU</name>
<evidence type="ECO:0000313" key="2">
    <source>
        <dbReference type="EnsemblPlants" id="ORUFI08G16480.1"/>
    </source>
</evidence>
<evidence type="ECO:0000313" key="3">
    <source>
        <dbReference type="Proteomes" id="UP000008022"/>
    </source>
</evidence>
<organism evidence="2 3">
    <name type="scientific">Oryza rufipogon</name>
    <name type="common">Brownbeard rice</name>
    <name type="synonym">Asian wild rice</name>
    <dbReference type="NCBI Taxonomy" id="4529"/>
    <lineage>
        <taxon>Eukaryota</taxon>
        <taxon>Viridiplantae</taxon>
        <taxon>Streptophyta</taxon>
        <taxon>Embryophyta</taxon>
        <taxon>Tracheophyta</taxon>
        <taxon>Spermatophyta</taxon>
        <taxon>Magnoliopsida</taxon>
        <taxon>Liliopsida</taxon>
        <taxon>Poales</taxon>
        <taxon>Poaceae</taxon>
        <taxon>BOP clade</taxon>
        <taxon>Oryzoideae</taxon>
        <taxon>Oryzeae</taxon>
        <taxon>Oryzinae</taxon>
        <taxon>Oryza</taxon>
    </lineage>
</organism>
<accession>A0A0E0QJ03</accession>
<sequence length="270" mass="29088">MVNLLAAVTSLASLSADDAQTLTEFLPIRVLRWEIMGEGRDNQAGRSLSHPGSRMMAGTLVSDRRKHPAPVARRAGARPPGLPRNGIRRGERRWHGIRGAEKGVKEDGGGEAVEGGGGPPPGGGGDREPWSGASIGGRRGAADSSRRQLLRWHAAVQAPAPGGSPLTRIARMLVVSARKWGVEVPVDRSRLHESGIEGSHKLEHTEQFACLDRAAVETPENSQLGGRACPFVAALPCPRRRRCRRRHAFARHLLHFGHADHLAALVLFLP</sequence>
<dbReference type="HOGENOM" id="CLU_1032025_0_0_1"/>
<dbReference type="Gramene" id="ORUFI08G16480.1">
    <property type="protein sequence ID" value="ORUFI08G16480.1"/>
    <property type="gene ID" value="ORUFI08G16480"/>
</dbReference>
<protein>
    <submittedName>
        <fullName evidence="2">Uncharacterized protein</fullName>
    </submittedName>
</protein>
<feature type="compositionally biased region" description="Basic residues" evidence="1">
    <location>
        <begin position="86"/>
        <end position="96"/>
    </location>
</feature>
<dbReference type="STRING" id="4529.A0A0E0QJ03"/>
<feature type="compositionally biased region" description="Basic and acidic residues" evidence="1">
    <location>
        <begin position="98"/>
        <end position="108"/>
    </location>
</feature>
<dbReference type="EnsemblPlants" id="ORUFI08G16480.1">
    <property type="protein sequence ID" value="ORUFI08G16480.1"/>
    <property type="gene ID" value="ORUFI08G16480"/>
</dbReference>
<keyword evidence="3" id="KW-1185">Reference proteome</keyword>
<reference evidence="3" key="1">
    <citation type="submission" date="2013-06" db="EMBL/GenBank/DDBJ databases">
        <authorList>
            <person name="Zhao Q."/>
        </authorList>
    </citation>
    <scope>NUCLEOTIDE SEQUENCE</scope>
    <source>
        <strain evidence="3">cv. W1943</strain>
    </source>
</reference>
<feature type="compositionally biased region" description="Low complexity" evidence="1">
    <location>
        <begin position="69"/>
        <end position="79"/>
    </location>
</feature>
<dbReference type="AlphaFoldDB" id="A0A0E0QJ03"/>
<proteinExistence type="predicted"/>
<dbReference type="Proteomes" id="UP000008022">
    <property type="component" value="Unassembled WGS sequence"/>
</dbReference>
<evidence type="ECO:0000256" key="1">
    <source>
        <dbReference type="SAM" id="MobiDB-lite"/>
    </source>
</evidence>